<dbReference type="EMBL" id="JACJQH010000128">
    <property type="protein sequence ID" value="MBD2200895.1"/>
    <property type="molecule type" value="Genomic_DNA"/>
</dbReference>
<dbReference type="NCBIfam" id="NF038191">
    <property type="entry name" value="V_Cas12k"/>
    <property type="match status" value="1"/>
</dbReference>
<keyword evidence="3" id="KW-1185">Reference proteome</keyword>
<feature type="region of interest" description="Disordered" evidence="1">
    <location>
        <begin position="172"/>
        <end position="195"/>
    </location>
</feature>
<proteinExistence type="predicted"/>
<accession>A0ABR8AMX0</accession>
<evidence type="ECO:0000256" key="1">
    <source>
        <dbReference type="SAM" id="MobiDB-lite"/>
    </source>
</evidence>
<organism evidence="2 3">
    <name type="scientific">Calothrix parietina FACHB-288</name>
    <dbReference type="NCBI Taxonomy" id="2692896"/>
    <lineage>
        <taxon>Bacteria</taxon>
        <taxon>Bacillati</taxon>
        <taxon>Cyanobacteriota</taxon>
        <taxon>Cyanophyceae</taxon>
        <taxon>Nostocales</taxon>
        <taxon>Calotrichaceae</taxon>
        <taxon>Calothrix</taxon>
    </lineage>
</organism>
<dbReference type="Proteomes" id="UP000658514">
    <property type="component" value="Unassembled WGS sequence"/>
</dbReference>
<protein>
    <submittedName>
        <fullName evidence="2">Uncharacterized protein</fullName>
    </submittedName>
</protein>
<comment type="caution">
    <text evidence="2">The sequence shown here is derived from an EMBL/GenBank/DDBJ whole genome shotgun (WGS) entry which is preliminary data.</text>
</comment>
<dbReference type="InterPro" id="IPR049868">
    <property type="entry name" value="V_Cas12k"/>
</dbReference>
<name>A0ABR8AMX0_9CYAN</name>
<evidence type="ECO:0000313" key="3">
    <source>
        <dbReference type="Proteomes" id="UP000658514"/>
    </source>
</evidence>
<reference evidence="2 3" key="1">
    <citation type="journal article" date="2020" name="ISME J.">
        <title>Comparative genomics reveals insights into cyanobacterial evolution and habitat adaptation.</title>
        <authorList>
            <person name="Chen M.Y."/>
            <person name="Teng W.K."/>
            <person name="Zhao L."/>
            <person name="Hu C.X."/>
            <person name="Zhou Y.K."/>
            <person name="Han B.P."/>
            <person name="Song L.R."/>
            <person name="Shu W.S."/>
        </authorList>
    </citation>
    <scope>NUCLEOTIDE SEQUENCE [LARGE SCALE GENOMIC DNA]</scope>
    <source>
        <strain evidence="2 3">FACHB-288</strain>
    </source>
</reference>
<gene>
    <name evidence="2" type="ORF">H6G24_36560</name>
</gene>
<evidence type="ECO:0000313" key="2">
    <source>
        <dbReference type="EMBL" id="MBD2200895.1"/>
    </source>
</evidence>
<sequence>MSVITIQCRLVAEEDTLRQLWELMVEKNTPLINELLAQVGKHPEFETWLEKGKIPTEFLKTLVNSLKTQEVVEEKVTKITETLTKAKHKDDLNDQQQAFITRQQSTLDRINNPFPRPSKPIYKGQSSILVGISFGLEKPVTVAVVDVVKNEVLAYHSVKQLLGKNYSLLNRQRQQQQRLSHERHKAQKQNAPNDFGESELGQYVDRLLADGIVAIAKTYQACSIVLPKLGDMREQISSEIQSRAEKKCPGYKEAQQKYAKEYRKSIHRWSYGRLIENIQSQAAKAGISTEIGTQPIRGSPQEKARDLAVFAYQERQAALI</sequence>